<feature type="transmembrane region" description="Helical" evidence="8">
    <location>
        <begin position="183"/>
        <end position="204"/>
    </location>
</feature>
<comment type="subcellular location">
    <subcellularLocation>
        <location evidence="1">Membrane</location>
        <topology evidence="1">Multi-pass membrane protein</topology>
    </subcellularLocation>
</comment>
<dbReference type="PROSITE" id="PS50850">
    <property type="entry name" value="MFS"/>
    <property type="match status" value="1"/>
</dbReference>
<keyword evidence="11" id="KW-1185">Reference proteome</keyword>
<keyword evidence="5 8" id="KW-1133">Transmembrane helix</keyword>
<keyword evidence="3 7" id="KW-0813">Transport</keyword>
<dbReference type="GO" id="GO:0016020">
    <property type="term" value="C:membrane"/>
    <property type="evidence" value="ECO:0007669"/>
    <property type="project" value="UniProtKB-SubCell"/>
</dbReference>
<keyword evidence="6 8" id="KW-0472">Membrane</keyword>
<dbReference type="PANTHER" id="PTHR48022">
    <property type="entry name" value="PLASTIDIC GLUCOSE TRANSPORTER 4"/>
    <property type="match status" value="1"/>
</dbReference>
<evidence type="ECO:0000256" key="8">
    <source>
        <dbReference type="SAM" id="Phobius"/>
    </source>
</evidence>
<dbReference type="OrthoDB" id="6133115at2759"/>
<evidence type="ECO:0000313" key="11">
    <source>
        <dbReference type="Proteomes" id="UP000258309"/>
    </source>
</evidence>
<evidence type="ECO:0000256" key="2">
    <source>
        <dbReference type="ARBA" id="ARBA00010992"/>
    </source>
</evidence>
<feature type="transmembrane region" description="Helical" evidence="8">
    <location>
        <begin position="409"/>
        <end position="426"/>
    </location>
</feature>
<dbReference type="OMA" id="WVETKNT"/>
<evidence type="ECO:0000256" key="4">
    <source>
        <dbReference type="ARBA" id="ARBA00022692"/>
    </source>
</evidence>
<dbReference type="InterPro" id="IPR005829">
    <property type="entry name" value="Sugar_transporter_CS"/>
</dbReference>
<evidence type="ECO:0000256" key="3">
    <source>
        <dbReference type="ARBA" id="ARBA00022448"/>
    </source>
</evidence>
<dbReference type="NCBIfam" id="TIGR00879">
    <property type="entry name" value="SP"/>
    <property type="match status" value="1"/>
</dbReference>
<comment type="similarity">
    <text evidence="2 7">Belongs to the major facilitator superfamily. Sugar transporter (TC 2.A.1.1) family.</text>
</comment>
<gene>
    <name evidence="10" type="ORF">B7463_g11079</name>
</gene>
<proteinExistence type="inferred from homology"/>
<dbReference type="FunFam" id="1.20.1250.20:FF:000134">
    <property type="entry name" value="MFS sugar transporter protein"/>
    <property type="match status" value="1"/>
</dbReference>
<feature type="transmembrane region" description="Helical" evidence="8">
    <location>
        <begin position="117"/>
        <end position="140"/>
    </location>
</feature>
<evidence type="ECO:0000256" key="7">
    <source>
        <dbReference type="RuleBase" id="RU003346"/>
    </source>
</evidence>
<dbReference type="GO" id="GO:0005351">
    <property type="term" value="F:carbohydrate:proton symporter activity"/>
    <property type="evidence" value="ECO:0007669"/>
    <property type="project" value="TreeGrafter"/>
</dbReference>
<keyword evidence="4 8" id="KW-0812">Transmembrane</keyword>
<feature type="transmembrane region" description="Helical" evidence="8">
    <location>
        <begin position="38"/>
        <end position="54"/>
    </location>
</feature>
<feature type="non-terminal residue" evidence="10">
    <location>
        <position position="1"/>
    </location>
</feature>
<dbReference type="Pfam" id="PF00083">
    <property type="entry name" value="Sugar_tr"/>
    <property type="match status" value="1"/>
</dbReference>
<dbReference type="SUPFAM" id="SSF103473">
    <property type="entry name" value="MFS general substrate transporter"/>
    <property type="match status" value="1"/>
</dbReference>
<dbReference type="PROSITE" id="PS00216">
    <property type="entry name" value="SUGAR_TRANSPORT_1"/>
    <property type="match status" value="2"/>
</dbReference>
<evidence type="ECO:0000313" key="10">
    <source>
        <dbReference type="EMBL" id="RFU25255.1"/>
    </source>
</evidence>
<dbReference type="AlphaFoldDB" id="A0A3E2GVP4"/>
<dbReference type="Gene3D" id="1.20.1250.20">
    <property type="entry name" value="MFS general substrate transporter like domains"/>
    <property type="match status" value="1"/>
</dbReference>
<dbReference type="InterPro" id="IPR036259">
    <property type="entry name" value="MFS_trans_sf"/>
</dbReference>
<dbReference type="EMBL" id="NCSJ02000348">
    <property type="protein sequence ID" value="RFU25255.1"/>
    <property type="molecule type" value="Genomic_DNA"/>
</dbReference>
<dbReference type="Proteomes" id="UP000258309">
    <property type="component" value="Unassembled WGS sequence"/>
</dbReference>
<protein>
    <recommendedName>
        <fullName evidence="9">Major facilitator superfamily (MFS) profile domain-containing protein</fullName>
    </recommendedName>
</protein>
<dbReference type="InterPro" id="IPR050360">
    <property type="entry name" value="MFS_Sugar_Transporters"/>
</dbReference>
<feature type="transmembrane region" description="Helical" evidence="8">
    <location>
        <begin position="339"/>
        <end position="362"/>
    </location>
</feature>
<feature type="transmembrane region" description="Helical" evidence="8">
    <location>
        <begin position="160"/>
        <end position="177"/>
    </location>
</feature>
<name>A0A3E2GVP4_SCYLI</name>
<evidence type="ECO:0000256" key="5">
    <source>
        <dbReference type="ARBA" id="ARBA00022989"/>
    </source>
</evidence>
<evidence type="ECO:0000256" key="6">
    <source>
        <dbReference type="ARBA" id="ARBA00023136"/>
    </source>
</evidence>
<accession>A0A3E2GVP4</accession>
<reference evidence="10 11" key="1">
    <citation type="submission" date="2018-05" db="EMBL/GenBank/DDBJ databases">
        <title>Draft genome sequence of Scytalidium lignicola DSM 105466, a ubiquitous saprotrophic fungus.</title>
        <authorList>
            <person name="Buettner E."/>
            <person name="Gebauer A.M."/>
            <person name="Hofrichter M."/>
            <person name="Liers C."/>
            <person name="Kellner H."/>
        </authorList>
    </citation>
    <scope>NUCLEOTIDE SEQUENCE [LARGE SCALE GENOMIC DNA]</scope>
    <source>
        <strain evidence="10 11">DSM 105466</strain>
    </source>
</reference>
<dbReference type="InterPro" id="IPR005828">
    <property type="entry name" value="MFS_sugar_transport-like"/>
</dbReference>
<organism evidence="10 11">
    <name type="scientific">Scytalidium lignicola</name>
    <name type="common">Hyphomycete</name>
    <dbReference type="NCBI Taxonomy" id="5539"/>
    <lineage>
        <taxon>Eukaryota</taxon>
        <taxon>Fungi</taxon>
        <taxon>Dikarya</taxon>
        <taxon>Ascomycota</taxon>
        <taxon>Pezizomycotina</taxon>
        <taxon>Leotiomycetes</taxon>
        <taxon>Leotiomycetes incertae sedis</taxon>
        <taxon>Scytalidium</taxon>
    </lineage>
</organism>
<dbReference type="InterPro" id="IPR003663">
    <property type="entry name" value="Sugar/inositol_transpt"/>
</dbReference>
<evidence type="ECO:0000259" key="9">
    <source>
        <dbReference type="PROSITE" id="PS50850"/>
    </source>
</evidence>
<feature type="transmembrane region" description="Helical" evidence="8">
    <location>
        <begin position="60"/>
        <end position="81"/>
    </location>
</feature>
<dbReference type="PANTHER" id="PTHR48022:SF64">
    <property type="entry name" value="MAJOR FACILITATOR SUPERFAMILY (MFS) PROFILE DOMAIN-CONTAINING PROTEIN"/>
    <property type="match status" value="1"/>
</dbReference>
<feature type="domain" description="Major facilitator superfamily (MFS) profile" evidence="9">
    <location>
        <begin position="1"/>
        <end position="461"/>
    </location>
</feature>
<dbReference type="InterPro" id="IPR020846">
    <property type="entry name" value="MFS_dom"/>
</dbReference>
<feature type="transmembrane region" description="Helical" evidence="8">
    <location>
        <begin position="93"/>
        <end position="111"/>
    </location>
</feature>
<comment type="caution">
    <text evidence="10">The sequence shown here is derived from an EMBL/GenBank/DDBJ whole genome shotgun (WGS) entry which is preliminary data.</text>
</comment>
<feature type="transmembrane region" description="Helical" evidence="8">
    <location>
        <begin position="438"/>
        <end position="457"/>
    </location>
</feature>
<evidence type="ECO:0000256" key="1">
    <source>
        <dbReference type="ARBA" id="ARBA00004141"/>
    </source>
</evidence>
<feature type="transmembrane region" description="Helical" evidence="8">
    <location>
        <begin position="374"/>
        <end position="397"/>
    </location>
</feature>
<feature type="non-terminal residue" evidence="10">
    <location>
        <position position="506"/>
    </location>
</feature>
<sequence length="506" mass="56656">MLNFRSKNKVAPARETFTLAGQEYDAVTWWQDSGLRSLYMMLLIPLVTSMTNGYDGKGSILSLFNLIFGIGQLAAILPFPFGAYIADHWGRRWGIMIGSIISLIGCALQTASVNFPMFLVARLILGFGVMIDHASAPLLVTELCHTQHRARVTAVYNTTWYFGSIIAAWATFGTINIQNEWSWRIPSLLQGAPALFQICFIWFVPESPRFLIDKERHEEALKILVKYHGNGEETELVMAEYLEIKETLALEKEFASKVTWAELLSTPGNRKRTLICFVQGFFSQWSGNGLVSYYLVPVLETIGITGSSEQAGLNGGLQIWNFIVALWAAFNIDRFGRRPMVITSTAAMLVIFTIWTILSALYNKTGSAGDGKGVIAMIFFYYTAFNCGWQGLVLAYPVEILPYNIRAKGLTVTFLGVSTSILNQYINPVGLQNVGWKFYIFYCVWLLVELIVVYFLWVETKNTPLEEVCKIFDGEDAHVGGMAATKTGQAVLEQIDIREATETKDL</sequence>